<feature type="chain" id="PRO_5012499365" evidence="2">
    <location>
        <begin position="25"/>
        <end position="101"/>
    </location>
</feature>
<evidence type="ECO:0000313" key="3">
    <source>
        <dbReference type="EMBL" id="OJJ59138.1"/>
    </source>
</evidence>
<evidence type="ECO:0000256" key="2">
    <source>
        <dbReference type="SAM" id="SignalP"/>
    </source>
</evidence>
<dbReference type="GeneID" id="63763140"/>
<organism evidence="3 4">
    <name type="scientific">Aspergillus sydowii CBS 593.65</name>
    <dbReference type="NCBI Taxonomy" id="1036612"/>
    <lineage>
        <taxon>Eukaryota</taxon>
        <taxon>Fungi</taxon>
        <taxon>Dikarya</taxon>
        <taxon>Ascomycota</taxon>
        <taxon>Pezizomycotina</taxon>
        <taxon>Eurotiomycetes</taxon>
        <taxon>Eurotiomycetidae</taxon>
        <taxon>Eurotiales</taxon>
        <taxon>Aspergillaceae</taxon>
        <taxon>Aspergillus</taxon>
        <taxon>Aspergillus subgen. Nidulantes</taxon>
    </lineage>
</organism>
<sequence>MIRVLAPCIQLSLSLILELNDSLAALYWAPRRDLKLQQKISGFPQSSTRKPSNSRRNRQTRDCTIPPLPRMLKPWGDLGECRGCGAENLISNTMSDLISDS</sequence>
<evidence type="ECO:0000256" key="1">
    <source>
        <dbReference type="SAM" id="MobiDB-lite"/>
    </source>
</evidence>
<dbReference type="VEuPathDB" id="FungiDB:ASPSYDRAFT_45554"/>
<accession>A0A1L9TI82</accession>
<dbReference type="AlphaFoldDB" id="A0A1L9TI82"/>
<feature type="signal peptide" evidence="2">
    <location>
        <begin position="1"/>
        <end position="24"/>
    </location>
</feature>
<feature type="compositionally biased region" description="Polar residues" evidence="1">
    <location>
        <begin position="39"/>
        <end position="51"/>
    </location>
</feature>
<proteinExistence type="predicted"/>
<dbReference type="RefSeq" id="XP_040702944.1">
    <property type="nucleotide sequence ID" value="XM_040847067.1"/>
</dbReference>
<name>A0A1L9TI82_9EURO</name>
<gene>
    <name evidence="3" type="ORF">ASPSYDRAFT_45554</name>
</gene>
<evidence type="ECO:0000313" key="4">
    <source>
        <dbReference type="Proteomes" id="UP000184356"/>
    </source>
</evidence>
<keyword evidence="4" id="KW-1185">Reference proteome</keyword>
<dbReference type="Proteomes" id="UP000184356">
    <property type="component" value="Unassembled WGS sequence"/>
</dbReference>
<reference evidence="4" key="1">
    <citation type="journal article" date="2017" name="Genome Biol.">
        <title>Comparative genomics reveals high biological diversity and specific adaptations in the industrially and medically important fungal genus Aspergillus.</title>
        <authorList>
            <person name="de Vries R.P."/>
            <person name="Riley R."/>
            <person name="Wiebenga A."/>
            <person name="Aguilar-Osorio G."/>
            <person name="Amillis S."/>
            <person name="Uchima C.A."/>
            <person name="Anderluh G."/>
            <person name="Asadollahi M."/>
            <person name="Askin M."/>
            <person name="Barry K."/>
            <person name="Battaglia E."/>
            <person name="Bayram O."/>
            <person name="Benocci T."/>
            <person name="Braus-Stromeyer S.A."/>
            <person name="Caldana C."/>
            <person name="Canovas D."/>
            <person name="Cerqueira G.C."/>
            <person name="Chen F."/>
            <person name="Chen W."/>
            <person name="Choi C."/>
            <person name="Clum A."/>
            <person name="Dos Santos R.A."/>
            <person name="Damasio A.R."/>
            <person name="Diallinas G."/>
            <person name="Emri T."/>
            <person name="Fekete E."/>
            <person name="Flipphi M."/>
            <person name="Freyberg S."/>
            <person name="Gallo A."/>
            <person name="Gournas C."/>
            <person name="Habgood R."/>
            <person name="Hainaut M."/>
            <person name="Harispe M.L."/>
            <person name="Henrissat B."/>
            <person name="Hilden K.S."/>
            <person name="Hope R."/>
            <person name="Hossain A."/>
            <person name="Karabika E."/>
            <person name="Karaffa L."/>
            <person name="Karanyi Z."/>
            <person name="Krasevec N."/>
            <person name="Kuo A."/>
            <person name="Kusch H."/>
            <person name="LaButti K."/>
            <person name="Lagendijk E.L."/>
            <person name="Lapidus A."/>
            <person name="Levasseur A."/>
            <person name="Lindquist E."/>
            <person name="Lipzen A."/>
            <person name="Logrieco A.F."/>
            <person name="MacCabe A."/>
            <person name="Maekelae M.R."/>
            <person name="Malavazi I."/>
            <person name="Melin P."/>
            <person name="Meyer V."/>
            <person name="Mielnichuk N."/>
            <person name="Miskei M."/>
            <person name="Molnar A.P."/>
            <person name="Mule G."/>
            <person name="Ngan C.Y."/>
            <person name="Orejas M."/>
            <person name="Orosz E."/>
            <person name="Ouedraogo J.P."/>
            <person name="Overkamp K.M."/>
            <person name="Park H.-S."/>
            <person name="Perrone G."/>
            <person name="Piumi F."/>
            <person name="Punt P.J."/>
            <person name="Ram A.F."/>
            <person name="Ramon A."/>
            <person name="Rauscher S."/>
            <person name="Record E."/>
            <person name="Riano-Pachon D.M."/>
            <person name="Robert V."/>
            <person name="Roehrig J."/>
            <person name="Ruller R."/>
            <person name="Salamov A."/>
            <person name="Salih N.S."/>
            <person name="Samson R.A."/>
            <person name="Sandor E."/>
            <person name="Sanguinetti M."/>
            <person name="Schuetze T."/>
            <person name="Sepcic K."/>
            <person name="Shelest E."/>
            <person name="Sherlock G."/>
            <person name="Sophianopoulou V."/>
            <person name="Squina F.M."/>
            <person name="Sun H."/>
            <person name="Susca A."/>
            <person name="Todd R.B."/>
            <person name="Tsang A."/>
            <person name="Unkles S.E."/>
            <person name="van de Wiele N."/>
            <person name="van Rossen-Uffink D."/>
            <person name="Oliveira J.V."/>
            <person name="Vesth T.C."/>
            <person name="Visser J."/>
            <person name="Yu J.-H."/>
            <person name="Zhou M."/>
            <person name="Andersen M.R."/>
            <person name="Archer D.B."/>
            <person name="Baker S.E."/>
            <person name="Benoit I."/>
            <person name="Brakhage A.A."/>
            <person name="Braus G.H."/>
            <person name="Fischer R."/>
            <person name="Frisvad J.C."/>
            <person name="Goldman G.H."/>
            <person name="Houbraken J."/>
            <person name="Oakley B."/>
            <person name="Pocsi I."/>
            <person name="Scazzocchio C."/>
            <person name="Seiboth B."/>
            <person name="vanKuyk P.A."/>
            <person name="Wortman J."/>
            <person name="Dyer P.S."/>
            <person name="Grigoriev I.V."/>
        </authorList>
    </citation>
    <scope>NUCLEOTIDE SEQUENCE [LARGE SCALE GENOMIC DNA]</scope>
    <source>
        <strain evidence="4">CBS 593.65</strain>
    </source>
</reference>
<dbReference type="EMBL" id="KV878586">
    <property type="protein sequence ID" value="OJJ59138.1"/>
    <property type="molecule type" value="Genomic_DNA"/>
</dbReference>
<feature type="region of interest" description="Disordered" evidence="1">
    <location>
        <begin position="39"/>
        <end position="63"/>
    </location>
</feature>
<keyword evidence="2" id="KW-0732">Signal</keyword>
<protein>
    <submittedName>
        <fullName evidence="3">Uncharacterized protein</fullName>
    </submittedName>
</protein>